<feature type="modified residue" description="4-aspartylphosphate" evidence="2">
    <location>
        <position position="56"/>
    </location>
</feature>
<keyword evidence="5" id="KW-1185">Reference proteome</keyword>
<name>A0ABY9YD53_9GAMM</name>
<dbReference type="RefSeq" id="WP_311183320.1">
    <property type="nucleotide sequence ID" value="NZ_CP115543.1"/>
</dbReference>
<dbReference type="Proteomes" id="UP001305421">
    <property type="component" value="Chromosome"/>
</dbReference>
<dbReference type="SMART" id="SM00448">
    <property type="entry name" value="REC"/>
    <property type="match status" value="1"/>
</dbReference>
<dbReference type="PANTHER" id="PTHR44591:SF21">
    <property type="entry name" value="TWO-COMPONENT RESPONSE REGULATOR"/>
    <property type="match status" value="1"/>
</dbReference>
<protein>
    <submittedName>
        <fullName evidence="4">Response regulator</fullName>
    </submittedName>
</protein>
<evidence type="ECO:0000256" key="2">
    <source>
        <dbReference type="PROSITE-ProRule" id="PRU00169"/>
    </source>
</evidence>
<evidence type="ECO:0000259" key="3">
    <source>
        <dbReference type="PROSITE" id="PS50110"/>
    </source>
</evidence>
<dbReference type="Gene3D" id="3.40.50.2300">
    <property type="match status" value="1"/>
</dbReference>
<keyword evidence="1 2" id="KW-0597">Phosphoprotein</keyword>
<evidence type="ECO:0000256" key="1">
    <source>
        <dbReference type="ARBA" id="ARBA00022553"/>
    </source>
</evidence>
<organism evidence="4 5">
    <name type="scientific">Stenotrophomonas aracearum</name>
    <dbReference type="NCBI Taxonomy" id="3003272"/>
    <lineage>
        <taxon>Bacteria</taxon>
        <taxon>Pseudomonadati</taxon>
        <taxon>Pseudomonadota</taxon>
        <taxon>Gammaproteobacteria</taxon>
        <taxon>Lysobacterales</taxon>
        <taxon>Lysobacteraceae</taxon>
        <taxon>Stenotrophomonas</taxon>
    </lineage>
</organism>
<dbReference type="EMBL" id="CP115543">
    <property type="protein sequence ID" value="WNH48807.1"/>
    <property type="molecule type" value="Genomic_DNA"/>
</dbReference>
<evidence type="ECO:0000313" key="4">
    <source>
        <dbReference type="EMBL" id="WNH48807.1"/>
    </source>
</evidence>
<proteinExistence type="predicted"/>
<gene>
    <name evidence="4" type="ORF">PDM28_00275</name>
</gene>
<evidence type="ECO:0000313" key="5">
    <source>
        <dbReference type="Proteomes" id="UP001305421"/>
    </source>
</evidence>
<dbReference type="InterPro" id="IPR011006">
    <property type="entry name" value="CheY-like_superfamily"/>
</dbReference>
<dbReference type="Pfam" id="PF00072">
    <property type="entry name" value="Response_reg"/>
    <property type="match status" value="1"/>
</dbReference>
<sequence>MLRRPRVLLVEDQLDLRDLIGNALADHGVDVVLAEDGRCAEELIRLHGDFDVVFSDIEMPNGVSGIELAETVARYLPQAQVILASGYARSQLPPLPEGVTFLSKPYRLKQLMALFNAVTRAEGGRNAPGTDPFVSTPDSA</sequence>
<dbReference type="PANTHER" id="PTHR44591">
    <property type="entry name" value="STRESS RESPONSE REGULATOR PROTEIN 1"/>
    <property type="match status" value="1"/>
</dbReference>
<reference evidence="4 5" key="1">
    <citation type="submission" date="2022-12" db="EMBL/GenBank/DDBJ databases">
        <title>Two new species, Stenotrophomonas aracearum and Stenotrophomonas oahuensis, isolated from Anthurium (Araceae family) in Hawaii.</title>
        <authorList>
            <person name="Chunag S.C."/>
            <person name="Dobhal S."/>
            <person name="Alvarez A."/>
            <person name="Arif M."/>
        </authorList>
    </citation>
    <scope>NUCLEOTIDE SEQUENCE [LARGE SCALE GENOMIC DNA]</scope>
    <source>
        <strain evidence="4 5">A5588</strain>
    </source>
</reference>
<dbReference type="InterPro" id="IPR050595">
    <property type="entry name" value="Bact_response_regulator"/>
</dbReference>
<feature type="domain" description="Response regulatory" evidence="3">
    <location>
        <begin position="6"/>
        <end position="119"/>
    </location>
</feature>
<dbReference type="InterPro" id="IPR001789">
    <property type="entry name" value="Sig_transdc_resp-reg_receiver"/>
</dbReference>
<dbReference type="SUPFAM" id="SSF52172">
    <property type="entry name" value="CheY-like"/>
    <property type="match status" value="1"/>
</dbReference>
<accession>A0ABY9YD53</accession>
<dbReference type="PROSITE" id="PS50110">
    <property type="entry name" value="RESPONSE_REGULATORY"/>
    <property type="match status" value="1"/>
</dbReference>